<protein>
    <submittedName>
        <fullName evidence="1">Uncharacterized protein</fullName>
    </submittedName>
</protein>
<dbReference type="AlphaFoldDB" id="A0A4Q8L5K0"/>
<comment type="caution">
    <text evidence="1">The sequence shown here is derived from an EMBL/GenBank/DDBJ whole genome shotgun (WGS) entry which is preliminary data.</text>
</comment>
<accession>A0A4Q8L5K0</accession>
<proteinExistence type="predicted"/>
<dbReference type="Proteomes" id="UP000292627">
    <property type="component" value="Unassembled WGS sequence"/>
</dbReference>
<reference evidence="1 2" key="1">
    <citation type="submission" date="2019-02" db="EMBL/GenBank/DDBJ databases">
        <title>WGS of Pseudoxanthomonas species novum from clinical isolates.</title>
        <authorList>
            <person name="Bernier A.-M."/>
            <person name="Bernard K."/>
            <person name="Vachon A."/>
        </authorList>
    </citation>
    <scope>NUCLEOTIDE SEQUENCE [LARGE SCALE GENOMIC DNA]</scope>
    <source>
        <strain evidence="1 2">NML171200</strain>
    </source>
</reference>
<dbReference type="RefSeq" id="WP_130552899.1">
    <property type="nucleotide sequence ID" value="NZ_SHMC01000010.1"/>
</dbReference>
<dbReference type="EMBL" id="SHMC01000010">
    <property type="protein sequence ID" value="TAA20332.1"/>
    <property type="molecule type" value="Genomic_DNA"/>
</dbReference>
<gene>
    <name evidence="1" type="ORF">EA660_18255</name>
</gene>
<organism evidence="1 2">
    <name type="scientific">Pseudoxanthomonas winnipegensis</name>
    <dbReference type="NCBI Taxonomy" id="2480810"/>
    <lineage>
        <taxon>Bacteria</taxon>
        <taxon>Pseudomonadati</taxon>
        <taxon>Pseudomonadota</taxon>
        <taxon>Gammaproteobacteria</taxon>
        <taxon>Lysobacterales</taxon>
        <taxon>Lysobacteraceae</taxon>
        <taxon>Pseudoxanthomonas</taxon>
    </lineage>
</organism>
<name>A0A4Q8L5K0_9GAMM</name>
<sequence>MNDWKHKDKWSLESRSFTIEVSRHAVVGLDAQPENIWCVYAYVYPKHPLFARFNPAGGMWEQPSLPGHSCVSYFRAHKNEQDAITSYQIGWDYNHDGDWRFTQMASKADAYEVFRDAEELFEHLASYEKEAA</sequence>
<evidence type="ECO:0000313" key="2">
    <source>
        <dbReference type="Proteomes" id="UP000292627"/>
    </source>
</evidence>
<dbReference type="OrthoDB" id="7068793at2"/>
<evidence type="ECO:0000313" key="1">
    <source>
        <dbReference type="EMBL" id="TAA20332.1"/>
    </source>
</evidence>